<dbReference type="KEGG" id="bbel:109464870"/>
<dbReference type="InterPro" id="IPR059181">
    <property type="entry name" value="RWDD2A-B_C"/>
</dbReference>
<dbReference type="Pfam" id="PF06544">
    <property type="entry name" value="Prp3_C"/>
    <property type="match status" value="1"/>
</dbReference>
<dbReference type="SMART" id="SM00591">
    <property type="entry name" value="RWD"/>
    <property type="match status" value="1"/>
</dbReference>
<dbReference type="RefSeq" id="XP_019617519.1">
    <property type="nucleotide sequence ID" value="XM_019761960.1"/>
</dbReference>
<dbReference type="Pfam" id="PF05773">
    <property type="entry name" value="RWD"/>
    <property type="match status" value="1"/>
</dbReference>
<evidence type="ECO:0000259" key="1">
    <source>
        <dbReference type="PROSITE" id="PS50908"/>
    </source>
</evidence>
<organism evidence="2 3">
    <name type="scientific">Branchiostoma belcheri</name>
    <name type="common">Amphioxus</name>
    <dbReference type="NCBI Taxonomy" id="7741"/>
    <lineage>
        <taxon>Eukaryota</taxon>
        <taxon>Metazoa</taxon>
        <taxon>Chordata</taxon>
        <taxon>Cephalochordata</taxon>
        <taxon>Leptocardii</taxon>
        <taxon>Amphioxiformes</taxon>
        <taxon>Branchiostomatidae</taxon>
        <taxon>Branchiostoma</taxon>
    </lineage>
</organism>
<protein>
    <submittedName>
        <fullName evidence="3">RWD domain-containing protein 2B-like</fullName>
    </submittedName>
</protein>
<dbReference type="SUPFAM" id="SSF54495">
    <property type="entry name" value="UBC-like"/>
    <property type="match status" value="1"/>
</dbReference>
<gene>
    <name evidence="3" type="primary">LOC109464870</name>
</gene>
<dbReference type="InterPro" id="IPR010541">
    <property type="entry name" value="Prp3_C"/>
</dbReference>
<dbReference type="Proteomes" id="UP000515135">
    <property type="component" value="Unplaced"/>
</dbReference>
<dbReference type="PROSITE" id="PS50908">
    <property type="entry name" value="RWD"/>
    <property type="match status" value="1"/>
</dbReference>
<dbReference type="AlphaFoldDB" id="A0A6P4Y564"/>
<dbReference type="OrthoDB" id="432412at2759"/>
<dbReference type="CDD" id="cd24163">
    <property type="entry name" value="RWDD2_C"/>
    <property type="match status" value="1"/>
</dbReference>
<feature type="domain" description="RWD" evidence="1">
    <location>
        <begin position="13"/>
        <end position="135"/>
    </location>
</feature>
<proteinExistence type="predicted"/>
<dbReference type="PIRSF" id="PIRSF038021">
    <property type="entry name" value="UCP038021_RWDD2"/>
    <property type="match status" value="1"/>
</dbReference>
<dbReference type="PANTHER" id="PTHR15955:SF8">
    <property type="entry name" value="RWD DOMAIN-CONTAINING PROTEIN 2B-RELATED"/>
    <property type="match status" value="1"/>
</dbReference>
<accession>A0A6P4Y564</accession>
<dbReference type="Gene3D" id="3.10.110.10">
    <property type="entry name" value="Ubiquitin Conjugating Enzyme"/>
    <property type="match status" value="1"/>
</dbReference>
<dbReference type="InterPro" id="IPR016135">
    <property type="entry name" value="UBQ-conjugating_enzyme/RWD"/>
</dbReference>
<name>A0A6P4Y564_BRABE</name>
<dbReference type="InterPro" id="IPR006575">
    <property type="entry name" value="RWD_dom"/>
</dbReference>
<dbReference type="CDD" id="cd23829">
    <property type="entry name" value="RWD_RWDD2"/>
    <property type="match status" value="1"/>
</dbReference>
<reference evidence="3" key="1">
    <citation type="submission" date="2025-08" db="UniProtKB">
        <authorList>
            <consortium name="RefSeq"/>
        </authorList>
    </citation>
    <scope>IDENTIFICATION</scope>
    <source>
        <tissue evidence="3">Gonad</tissue>
    </source>
</reference>
<dbReference type="InterPro" id="IPR017359">
    <property type="entry name" value="Phi-like"/>
</dbReference>
<dbReference type="GeneID" id="109464870"/>
<evidence type="ECO:0000313" key="3">
    <source>
        <dbReference type="RefSeq" id="XP_019617519.1"/>
    </source>
</evidence>
<dbReference type="PANTHER" id="PTHR15955">
    <property type="entry name" value="RWD DOMAIN CONTAINING PROTEIN 2"/>
    <property type="match status" value="1"/>
</dbReference>
<keyword evidence="2" id="KW-1185">Reference proteome</keyword>
<sequence>MADLTSALELQLSEIELLGSMFPGQGELVLDHPATLADVRQYVDGQTDAAPAARLEFTVNLKVQEPQQAQFSIQCSFPHDYPETLPDISIWTASITRQRQTQLNLELSQYLQSLPRGELCVNSALEWVQDNAARFLDQASPAKQTSPVDTPSRTFARYWIYSHHIQSKFKRRDLNEWAGKLGVTGFYLPGKPGIICVEGGKERCEEYWKWVRELNWKKISLRHHEETELADGQAVDSLRKFQGFGEKVFGAHNFHGRNFHMDLGEFYQFLKEHHCEAIYAILFGIEGKSTES</sequence>
<evidence type="ECO:0000313" key="2">
    <source>
        <dbReference type="Proteomes" id="UP000515135"/>
    </source>
</evidence>